<proteinExistence type="predicted"/>
<organism evidence="1 2">
    <name type="scientific">Fukomys damarensis</name>
    <name type="common">Damaraland mole rat</name>
    <name type="synonym">Cryptomys damarensis</name>
    <dbReference type="NCBI Taxonomy" id="885580"/>
    <lineage>
        <taxon>Eukaryota</taxon>
        <taxon>Metazoa</taxon>
        <taxon>Chordata</taxon>
        <taxon>Craniata</taxon>
        <taxon>Vertebrata</taxon>
        <taxon>Euteleostomi</taxon>
        <taxon>Mammalia</taxon>
        <taxon>Eutheria</taxon>
        <taxon>Euarchontoglires</taxon>
        <taxon>Glires</taxon>
        <taxon>Rodentia</taxon>
        <taxon>Hystricomorpha</taxon>
        <taxon>Bathyergidae</taxon>
        <taxon>Fukomys</taxon>
    </lineage>
</organism>
<gene>
    <name evidence="1" type="ORF">H920_14654</name>
</gene>
<dbReference type="AlphaFoldDB" id="A0A091D0C5"/>
<evidence type="ECO:0000313" key="2">
    <source>
        <dbReference type="Proteomes" id="UP000028990"/>
    </source>
</evidence>
<sequence>MPASQEGDPQGESPSSTVLDFHCQDLVQAAEPAGLTVRAACREPRLEQTLNPGCPDGGLHSNDQGVCLVRCYALPEPFRGGDLITGLTLSLLHEGDHRNVTKIVVLDFNGNKDTSNYPGMARFSTLSMNHLLDCVTHRRTNM</sequence>
<keyword evidence="2" id="KW-1185">Reference proteome</keyword>
<accession>A0A091D0C5</accession>
<name>A0A091D0C5_FUKDA</name>
<dbReference type="Proteomes" id="UP000028990">
    <property type="component" value="Unassembled WGS sequence"/>
</dbReference>
<dbReference type="EMBL" id="KN123681">
    <property type="protein sequence ID" value="KFO23953.1"/>
    <property type="molecule type" value="Genomic_DNA"/>
</dbReference>
<reference evidence="1 2" key="1">
    <citation type="submission" date="2013-11" db="EMBL/GenBank/DDBJ databases">
        <title>The Damaraland mole rat (Fukomys damarensis) genome and evolution of African mole rats.</title>
        <authorList>
            <person name="Gladyshev V.N."/>
            <person name="Fang X."/>
        </authorList>
    </citation>
    <scope>NUCLEOTIDE SEQUENCE [LARGE SCALE GENOMIC DNA]</scope>
    <source>
        <tissue evidence="1">Liver</tissue>
    </source>
</reference>
<evidence type="ECO:0000313" key="1">
    <source>
        <dbReference type="EMBL" id="KFO23953.1"/>
    </source>
</evidence>
<protein>
    <submittedName>
        <fullName evidence="1">Uncharacterized protein</fullName>
    </submittedName>
</protein>